<dbReference type="GO" id="GO:0012505">
    <property type="term" value="C:endomembrane system"/>
    <property type="evidence" value="ECO:0007669"/>
    <property type="project" value="UniProtKB-SubCell"/>
</dbReference>
<feature type="chain" id="PRO_5037264216" evidence="10">
    <location>
        <begin position="17"/>
        <end position="227"/>
    </location>
</feature>
<evidence type="ECO:0000256" key="10">
    <source>
        <dbReference type="SAM" id="SignalP"/>
    </source>
</evidence>
<name>A0A914CVA3_9BILA</name>
<feature type="signal peptide" evidence="10">
    <location>
        <begin position="1"/>
        <end position="16"/>
    </location>
</feature>
<feature type="transmembrane region" description="Helical" evidence="9">
    <location>
        <begin position="178"/>
        <end position="199"/>
    </location>
</feature>
<keyword evidence="4 10" id="KW-0732">Signal</keyword>
<comment type="similarity">
    <text evidence="2 8">Belongs to the EMP24/GP25L family.</text>
</comment>
<accession>A0A914CVA3</accession>
<evidence type="ECO:0000313" key="12">
    <source>
        <dbReference type="Proteomes" id="UP000887540"/>
    </source>
</evidence>
<dbReference type="AlphaFoldDB" id="A0A914CVA3"/>
<keyword evidence="6 9" id="KW-0472">Membrane</keyword>
<dbReference type="PANTHER" id="PTHR22811">
    <property type="entry name" value="TRANSMEMBRANE EMP24 DOMAIN-CONTAINING PROTEIN"/>
    <property type="match status" value="1"/>
</dbReference>
<protein>
    <submittedName>
        <fullName evidence="13">GOLD domain-containing protein</fullName>
    </submittedName>
</protein>
<keyword evidence="3 8" id="KW-0812">Transmembrane</keyword>
<dbReference type="SMART" id="SM01190">
    <property type="entry name" value="EMP24_GP25L"/>
    <property type="match status" value="1"/>
</dbReference>
<evidence type="ECO:0000256" key="6">
    <source>
        <dbReference type="ARBA" id="ARBA00023136"/>
    </source>
</evidence>
<evidence type="ECO:0000256" key="3">
    <source>
        <dbReference type="ARBA" id="ARBA00022692"/>
    </source>
</evidence>
<evidence type="ECO:0000256" key="5">
    <source>
        <dbReference type="ARBA" id="ARBA00022989"/>
    </source>
</evidence>
<dbReference type="GO" id="GO:0016020">
    <property type="term" value="C:membrane"/>
    <property type="evidence" value="ECO:0007669"/>
    <property type="project" value="UniProtKB-SubCell"/>
</dbReference>
<evidence type="ECO:0000256" key="8">
    <source>
        <dbReference type="RuleBase" id="RU003827"/>
    </source>
</evidence>
<evidence type="ECO:0000256" key="4">
    <source>
        <dbReference type="ARBA" id="ARBA00022729"/>
    </source>
</evidence>
<dbReference type="PROSITE" id="PS50866">
    <property type="entry name" value="GOLD"/>
    <property type="match status" value="1"/>
</dbReference>
<keyword evidence="12" id="KW-1185">Reference proteome</keyword>
<feature type="domain" description="GOLD" evidence="11">
    <location>
        <begin position="28"/>
        <end position="108"/>
    </location>
</feature>
<dbReference type="InterPro" id="IPR009038">
    <property type="entry name" value="GOLD_dom"/>
</dbReference>
<comment type="subcellular location">
    <subcellularLocation>
        <location evidence="7">Endomembrane system</location>
        <topology evidence="7">Single-pass membrane protein</topology>
    </subcellularLocation>
    <subcellularLocation>
        <location evidence="1 8">Membrane</location>
        <topology evidence="1 8">Single-pass type I membrane protein</topology>
    </subcellularLocation>
</comment>
<reference evidence="13" key="1">
    <citation type="submission" date="2022-11" db="UniProtKB">
        <authorList>
            <consortium name="WormBaseParasite"/>
        </authorList>
    </citation>
    <scope>IDENTIFICATION</scope>
</reference>
<evidence type="ECO:0000256" key="9">
    <source>
        <dbReference type="SAM" id="Phobius"/>
    </source>
</evidence>
<dbReference type="InterPro" id="IPR036598">
    <property type="entry name" value="GOLD_dom_sf"/>
</dbReference>
<organism evidence="12 13">
    <name type="scientific">Acrobeloides nanus</name>
    <dbReference type="NCBI Taxonomy" id="290746"/>
    <lineage>
        <taxon>Eukaryota</taxon>
        <taxon>Metazoa</taxon>
        <taxon>Ecdysozoa</taxon>
        <taxon>Nematoda</taxon>
        <taxon>Chromadorea</taxon>
        <taxon>Rhabditida</taxon>
        <taxon>Tylenchina</taxon>
        <taxon>Cephalobomorpha</taxon>
        <taxon>Cephaloboidea</taxon>
        <taxon>Cephalobidae</taxon>
        <taxon>Acrobeloides</taxon>
    </lineage>
</organism>
<evidence type="ECO:0000256" key="1">
    <source>
        <dbReference type="ARBA" id="ARBA00004479"/>
    </source>
</evidence>
<proteinExistence type="inferred from homology"/>
<dbReference type="InterPro" id="IPR015720">
    <property type="entry name" value="Emp24-like"/>
</dbReference>
<dbReference type="SUPFAM" id="SSF101576">
    <property type="entry name" value="Supernatant protein factor (SPF), C-terminal domain"/>
    <property type="match status" value="1"/>
</dbReference>
<dbReference type="Proteomes" id="UP000887540">
    <property type="component" value="Unplaced"/>
</dbReference>
<evidence type="ECO:0000256" key="2">
    <source>
        <dbReference type="ARBA" id="ARBA00007104"/>
    </source>
</evidence>
<dbReference type="Pfam" id="PF01105">
    <property type="entry name" value="EMP24_GP25L"/>
    <property type="match status" value="1"/>
</dbReference>
<evidence type="ECO:0000313" key="13">
    <source>
        <dbReference type="WBParaSite" id="ACRNAN_scaffold151.g31553.t1"/>
    </source>
</evidence>
<keyword evidence="5 9" id="KW-1133">Transmembrane helix</keyword>
<dbReference type="WBParaSite" id="ACRNAN_scaffold151.g31553.t1">
    <property type="protein sequence ID" value="ACRNAN_scaffold151.g31553.t1"/>
    <property type="gene ID" value="ACRNAN_scaffold151.g31553"/>
</dbReference>
<sequence length="227" mass="26215">MRTLIALLAVLAIANAIELIFELSANSDQCFYEDFKDGIDTAVKFQLITDGEIDVTIEDPSEKTLFQILQSRGHKFEFKTEINGSYKLCFKNRFSTVSHAKVVYMEWVSGDQTSKFNRIKQEDLGRTRSSVPAMHDSLDHLADRLKTFENFQTHQRIREAIGRKRMENLANFVSYSSIWNIVLILIVGLGEVYLVRSFFNDEKSAAYMKSARRAFRSSVQHVYQSRF</sequence>
<evidence type="ECO:0000259" key="11">
    <source>
        <dbReference type="PROSITE" id="PS50866"/>
    </source>
</evidence>
<evidence type="ECO:0000256" key="7">
    <source>
        <dbReference type="ARBA" id="ARBA00037847"/>
    </source>
</evidence>